<evidence type="ECO:0000313" key="2">
    <source>
        <dbReference type="EMBL" id="KJJ84919.1"/>
    </source>
</evidence>
<comment type="caution">
    <text evidence="2">The sequence shown here is derived from an EMBL/GenBank/DDBJ whole genome shotgun (WGS) entry which is preliminary data.</text>
</comment>
<keyword evidence="3" id="KW-1185">Reference proteome</keyword>
<dbReference type="Proteomes" id="UP000033428">
    <property type="component" value="Unassembled WGS sequence"/>
</dbReference>
<protein>
    <submittedName>
        <fullName evidence="2">Membrane protein</fullName>
    </submittedName>
</protein>
<gene>
    <name evidence="2" type="ORF">OMAG_001149</name>
</gene>
<proteinExistence type="predicted"/>
<feature type="chain" id="PRO_5002437386" evidence="1">
    <location>
        <begin position="30"/>
        <end position="205"/>
    </location>
</feature>
<accession>A0A0F0CSD2</accession>
<dbReference type="AlphaFoldDB" id="A0A0F0CSD2"/>
<organism evidence="2 3">
    <name type="scientific">Candidatus Omnitrophus magneticus</name>
    <dbReference type="NCBI Taxonomy" id="1609969"/>
    <lineage>
        <taxon>Bacteria</taxon>
        <taxon>Pseudomonadati</taxon>
        <taxon>Candidatus Omnitrophota</taxon>
        <taxon>Candidatus Omnitrophus</taxon>
    </lineage>
</organism>
<keyword evidence="1" id="KW-0732">Signal</keyword>
<dbReference type="InterPro" id="IPR045398">
    <property type="entry name" value="DUF6515"/>
</dbReference>
<evidence type="ECO:0000256" key="1">
    <source>
        <dbReference type="SAM" id="SignalP"/>
    </source>
</evidence>
<reference evidence="2 3" key="1">
    <citation type="submission" date="2015-02" db="EMBL/GenBank/DDBJ databases">
        <title>Single-cell genomics of uncultivated deep-branching MTB reveals a conserved set of magnetosome genes.</title>
        <authorList>
            <person name="Kolinko S."/>
            <person name="Richter M."/>
            <person name="Glockner F.O."/>
            <person name="Brachmann A."/>
            <person name="Schuler D."/>
        </authorList>
    </citation>
    <scope>NUCLEOTIDE SEQUENCE [LARGE SCALE GENOMIC DNA]</scope>
    <source>
        <strain evidence="2">SKK-01</strain>
    </source>
</reference>
<dbReference type="Pfam" id="PF20125">
    <property type="entry name" value="DUF6515"/>
    <property type="match status" value="1"/>
</dbReference>
<sequence>MKKILCSKKLRLVGIFLILFSLLGSSAFADRARHGHEYRGVKQAPRHNELVFVNHKRYHYRDGRFYKPGFLGIGLTISLPPIGAVVSALPIGTQTIIVSNEPYYYYENVYYRPCPYGYTVVSAPAVPVQTIVTNVHPQPVITTQQQTIVSPAQTNNDNVTINVPNANGSYTPVTLIKQPNGYIGPQGEYYPNNPTIEQLKTLYGK</sequence>
<feature type="signal peptide" evidence="1">
    <location>
        <begin position="1"/>
        <end position="29"/>
    </location>
</feature>
<evidence type="ECO:0000313" key="3">
    <source>
        <dbReference type="Proteomes" id="UP000033428"/>
    </source>
</evidence>
<name>A0A0F0CSD2_9BACT</name>
<dbReference type="EMBL" id="JYNY01000232">
    <property type="protein sequence ID" value="KJJ84919.1"/>
    <property type="molecule type" value="Genomic_DNA"/>
</dbReference>